<sequence>MLRRQPNIFKFSKEFSAVLSIVTCAGCGHSSKVMHSSTSAHDMTFMQPGDMQHEELLFRTPDQPLNPKRLRVGVVGMPNVGKSTLINTLVNRQLLPTSSRIDTTRANTLAVLTSGETQIEFQDSPGIHNRKKSKKVTGTFRSAHLPAECIRRADLCMVVADLTSRRLRNGFLQPELLLHLTKFSHVPAILVLNKVDCVADRLNLLPLINILTAGFVDGVPCKTVTKDNDRLKPIALPAIESKVIETIHVKKTYSSATEVETANKTEAKLLNQLRSCHGWPNFKDVFVISALEKEETEKLKNYLFMKALSEPWKFHSDVLTDASPYDIVTDTMRSAMLENLAEEVPYYTKIEILDWNQHENGLQITLELLCRKQSHVLYIKRVAPLLKFAAKRRLLEIFNTETFVNLVVSMGAKNW</sequence>
<evidence type="ECO:0000256" key="3">
    <source>
        <dbReference type="ARBA" id="ARBA00019149"/>
    </source>
</evidence>
<evidence type="ECO:0000256" key="1">
    <source>
        <dbReference type="ARBA" id="ARBA00004637"/>
    </source>
</evidence>
<evidence type="ECO:0000256" key="5">
    <source>
        <dbReference type="ARBA" id="ARBA00023134"/>
    </source>
</evidence>
<keyword evidence="5" id="KW-0342">GTP-binding</keyword>
<dbReference type="Proteomes" id="UP001642483">
    <property type="component" value="Unassembled WGS sequence"/>
</dbReference>
<name>A0ABP0FKD6_CLALP</name>
<dbReference type="InterPro" id="IPR027417">
    <property type="entry name" value="P-loop_NTPase"/>
</dbReference>
<dbReference type="InterPro" id="IPR015946">
    <property type="entry name" value="KH_dom-like_a/b"/>
</dbReference>
<dbReference type="Gene3D" id="3.40.50.300">
    <property type="entry name" value="P-loop containing nucleotide triphosphate hydrolases"/>
    <property type="match status" value="1"/>
</dbReference>
<protein>
    <recommendedName>
        <fullName evidence="3">GTPase Era, mitochondrial</fullName>
    </recommendedName>
    <alternativeName>
        <fullName evidence="7">ERA-like protein 1</fullName>
    </alternativeName>
</protein>
<evidence type="ECO:0000256" key="2">
    <source>
        <dbReference type="ARBA" id="ARBA00007921"/>
    </source>
</evidence>
<keyword evidence="10" id="KW-1185">Reference proteome</keyword>
<dbReference type="Gene3D" id="3.30.300.20">
    <property type="match status" value="1"/>
</dbReference>
<dbReference type="SUPFAM" id="SSF54814">
    <property type="entry name" value="Prokaryotic type KH domain (KH-domain type II)"/>
    <property type="match status" value="1"/>
</dbReference>
<dbReference type="NCBIfam" id="TIGR00231">
    <property type="entry name" value="small_GTP"/>
    <property type="match status" value="1"/>
</dbReference>
<accession>A0ABP0FKD6</accession>
<evidence type="ECO:0000256" key="7">
    <source>
        <dbReference type="ARBA" id="ARBA00030975"/>
    </source>
</evidence>
<evidence type="ECO:0000256" key="6">
    <source>
        <dbReference type="ARBA" id="ARBA00025227"/>
    </source>
</evidence>
<comment type="subcellular location">
    <subcellularLocation>
        <location evidence="1">Mitochondrion inner membrane</location>
        <topology evidence="1">Peripheral membrane protein</topology>
    </subcellularLocation>
</comment>
<evidence type="ECO:0000256" key="4">
    <source>
        <dbReference type="ARBA" id="ARBA00022741"/>
    </source>
</evidence>
<evidence type="ECO:0000313" key="9">
    <source>
        <dbReference type="EMBL" id="CAK8678877.1"/>
    </source>
</evidence>
<dbReference type="InterPro" id="IPR009019">
    <property type="entry name" value="KH_sf_prok-type"/>
</dbReference>
<dbReference type="Pfam" id="PF01926">
    <property type="entry name" value="MMR_HSR1"/>
    <property type="match status" value="1"/>
</dbReference>
<comment type="caution">
    <text evidence="9">The sequence shown here is derived from an EMBL/GenBank/DDBJ whole genome shotgun (WGS) entry which is preliminary data.</text>
</comment>
<reference evidence="9 10" key="1">
    <citation type="submission" date="2024-02" db="EMBL/GenBank/DDBJ databases">
        <authorList>
            <person name="Daric V."/>
            <person name="Darras S."/>
        </authorList>
    </citation>
    <scope>NUCLEOTIDE SEQUENCE [LARGE SCALE GENOMIC DNA]</scope>
</reference>
<dbReference type="InterPro" id="IPR005662">
    <property type="entry name" value="GTPase_Era-like"/>
</dbReference>
<dbReference type="InterPro" id="IPR006073">
    <property type="entry name" value="GTP-bd"/>
</dbReference>
<dbReference type="SUPFAM" id="SSF52540">
    <property type="entry name" value="P-loop containing nucleoside triphosphate hydrolases"/>
    <property type="match status" value="1"/>
</dbReference>
<feature type="domain" description="G" evidence="8">
    <location>
        <begin position="71"/>
        <end position="194"/>
    </location>
</feature>
<evidence type="ECO:0000259" key="8">
    <source>
        <dbReference type="Pfam" id="PF01926"/>
    </source>
</evidence>
<organism evidence="9 10">
    <name type="scientific">Clavelina lepadiformis</name>
    <name type="common">Light-bulb sea squirt</name>
    <name type="synonym">Ascidia lepadiformis</name>
    <dbReference type="NCBI Taxonomy" id="159417"/>
    <lineage>
        <taxon>Eukaryota</taxon>
        <taxon>Metazoa</taxon>
        <taxon>Chordata</taxon>
        <taxon>Tunicata</taxon>
        <taxon>Ascidiacea</taxon>
        <taxon>Aplousobranchia</taxon>
        <taxon>Clavelinidae</taxon>
        <taxon>Clavelina</taxon>
    </lineage>
</organism>
<comment type="function">
    <text evidence="6">Probable GTPase that plays a role in the mitochondrial ribosomal small subunit assembly. Specifically binds the 12S mitochondrial rRNA (12S mt-rRNA) to a 33 nucleotide section delineating the 3' terminal stem-loop region. May act as a chaperone that protects the 12S mt-rRNA on the 28S mitoribosomal subunit during ribosomal small subunit assembly.</text>
</comment>
<dbReference type="InterPro" id="IPR005225">
    <property type="entry name" value="Small_GTP-bd"/>
</dbReference>
<evidence type="ECO:0000313" key="10">
    <source>
        <dbReference type="Proteomes" id="UP001642483"/>
    </source>
</evidence>
<dbReference type="PANTHER" id="PTHR42698">
    <property type="entry name" value="GTPASE ERA"/>
    <property type="match status" value="1"/>
</dbReference>
<dbReference type="EMBL" id="CAWYQH010000057">
    <property type="protein sequence ID" value="CAK8678877.1"/>
    <property type="molecule type" value="Genomic_DNA"/>
</dbReference>
<dbReference type="PANTHER" id="PTHR42698:SF1">
    <property type="entry name" value="GTPASE ERA, MITOCHONDRIAL"/>
    <property type="match status" value="1"/>
</dbReference>
<keyword evidence="4" id="KW-0547">Nucleotide-binding</keyword>
<comment type="similarity">
    <text evidence="2">Belongs to the TRAFAC class TrmE-Era-EngA-EngB-Septin-like GTPase superfamily. Era GTPase family.</text>
</comment>
<gene>
    <name evidence="9" type="ORF">CVLEPA_LOCUS9149</name>
</gene>
<proteinExistence type="inferred from homology"/>